<protein>
    <submittedName>
        <fullName evidence="4">Cell surface protein</fullName>
    </submittedName>
</protein>
<dbReference type="KEGG" id="lrh:LGG_00576"/>
<dbReference type="Pfam" id="PF13731">
    <property type="entry name" value="WxL"/>
    <property type="match status" value="1"/>
</dbReference>
<evidence type="ECO:0000256" key="2">
    <source>
        <dbReference type="SAM" id="SignalP"/>
    </source>
</evidence>
<dbReference type="Proteomes" id="UP000002067">
    <property type="component" value="Chromosome"/>
</dbReference>
<dbReference type="RefSeq" id="WP_014569176.1">
    <property type="nucleotide sequence ID" value="NC_013198.1"/>
</dbReference>
<dbReference type="InterPro" id="IPR027994">
    <property type="entry name" value="WxL_dom"/>
</dbReference>
<accession>A0A809MV07</accession>
<reference evidence="4 5" key="1">
    <citation type="journal article" date="2009" name="J. Bacteriol.">
        <title>Complete genome sequence of the probiotic Lactobacillus rhamnosus ATCC 53103.</title>
        <authorList>
            <person name="Morita H."/>
            <person name="Toh H."/>
            <person name="Oshima K."/>
            <person name="Murakami M."/>
            <person name="Taylor T.D."/>
            <person name="Igimi S."/>
            <person name="Hattori M."/>
        </authorList>
    </citation>
    <scope>NUCLEOTIDE SEQUENCE [LARGE SCALE GENOMIC DNA]</scope>
    <source>
        <strain evidence="5">ATCC 53103 / LMG 18243 / GG [Tokyo]</strain>
    </source>
</reference>
<organism evidence="4 5">
    <name type="scientific">Lacticaseibacillus rhamnosus (strain ATCC 53103 / LMG 18243 / GG)</name>
    <name type="common">Lactobacillus rhamnosus</name>
    <dbReference type="NCBI Taxonomy" id="568703"/>
    <lineage>
        <taxon>Bacteria</taxon>
        <taxon>Bacillati</taxon>
        <taxon>Bacillota</taxon>
        <taxon>Bacilli</taxon>
        <taxon>Lactobacillales</taxon>
        <taxon>Lactobacillaceae</taxon>
        <taxon>Lacticaseibacillus</taxon>
    </lineage>
</organism>
<keyword evidence="2" id="KW-0732">Signal</keyword>
<feature type="region of interest" description="Disordered" evidence="1">
    <location>
        <begin position="80"/>
        <end position="99"/>
    </location>
</feature>
<gene>
    <name evidence="4" type="ordered locus">LRHM_0555</name>
</gene>
<feature type="signal peptide" evidence="2">
    <location>
        <begin position="1"/>
        <end position="28"/>
    </location>
</feature>
<evidence type="ECO:0000259" key="3">
    <source>
        <dbReference type="Pfam" id="PF13731"/>
    </source>
</evidence>
<dbReference type="KEGG" id="lrg:LRHM_0555"/>
<dbReference type="AlphaFoldDB" id="A0A809MV07"/>
<feature type="chain" id="PRO_5044323078" evidence="2">
    <location>
        <begin position="29"/>
        <end position="220"/>
    </location>
</feature>
<evidence type="ECO:0000256" key="1">
    <source>
        <dbReference type="SAM" id="MobiDB-lite"/>
    </source>
</evidence>
<evidence type="ECO:0000313" key="4">
    <source>
        <dbReference type="EMBL" id="BAI41082.1"/>
    </source>
</evidence>
<proteinExistence type="predicted"/>
<feature type="domain" description="WxL" evidence="3">
    <location>
        <begin position="39"/>
        <end position="219"/>
    </location>
</feature>
<sequence>MKKVNCIAAGISALTLAGMMLPVGQVFAADQSKKSVAEINVEAGVLTLEKVPDLRFDKVSIAELAGDTGVTKNLIDNSVSDQGPVKTSGANAANADGNNTGELTITDYRGSGLGWELTAQVGEMINGAGQSLAGSIVLKGSTPVVDGSTPQSVSPDTEVILPINGAAVTIWKAAAKQGQGKNTSTFKANGGTKIELASNKTAVAGRYQAPITWTLSDAPK</sequence>
<dbReference type="EMBL" id="AP011548">
    <property type="protein sequence ID" value="BAI41082.1"/>
    <property type="molecule type" value="Genomic_DNA"/>
</dbReference>
<evidence type="ECO:0000313" key="5">
    <source>
        <dbReference type="Proteomes" id="UP000002067"/>
    </source>
</evidence>
<feature type="compositionally biased region" description="Low complexity" evidence="1">
    <location>
        <begin position="89"/>
        <end position="99"/>
    </location>
</feature>
<name>A0A809MV07_LACRG</name>